<keyword evidence="8" id="KW-0547">Nucleotide-binding</keyword>
<keyword evidence="6" id="KW-0819">tRNA processing</keyword>
<dbReference type="PANTHER" id="PTHR17490:SF16">
    <property type="entry name" value="THREONYLCARBAMOYL-AMP SYNTHASE"/>
    <property type="match status" value="1"/>
</dbReference>
<dbReference type="GO" id="GO:0006450">
    <property type="term" value="P:regulation of translational fidelity"/>
    <property type="evidence" value="ECO:0007669"/>
    <property type="project" value="TreeGrafter"/>
</dbReference>
<keyword evidence="14" id="KW-1185">Reference proteome</keyword>
<dbReference type="GO" id="GO:0061710">
    <property type="term" value="F:L-threonylcarbamoyladenylate synthase"/>
    <property type="evidence" value="ECO:0007669"/>
    <property type="project" value="UniProtKB-EC"/>
</dbReference>
<reference evidence="13 14" key="1">
    <citation type="submission" date="2022-03" db="EMBL/GenBank/DDBJ databases">
        <title>Novel taxa within the pig intestine.</title>
        <authorList>
            <person name="Wylensek D."/>
            <person name="Bishof K."/>
            <person name="Afrizal A."/>
            <person name="Clavel T."/>
        </authorList>
    </citation>
    <scope>NUCLEOTIDE SEQUENCE [LARGE SCALE GENOMIC DNA]</scope>
    <source>
        <strain evidence="13 14">CLA-KB-P133</strain>
    </source>
</reference>
<organism evidence="13 14">
    <name type="scientific">Grylomicrobium aquisgranensis</name>
    <dbReference type="NCBI Taxonomy" id="2926318"/>
    <lineage>
        <taxon>Bacteria</taxon>
        <taxon>Bacillati</taxon>
        <taxon>Bacillota</taxon>
        <taxon>Erysipelotrichia</taxon>
        <taxon>Erysipelotrichales</taxon>
        <taxon>Erysipelotrichaceae</taxon>
        <taxon>Grylomicrobium</taxon>
    </lineage>
</organism>
<dbReference type="NCBIfam" id="TIGR00057">
    <property type="entry name" value="L-threonylcarbamoyladenylate synthase"/>
    <property type="match status" value="1"/>
</dbReference>
<evidence type="ECO:0000256" key="11">
    <source>
        <dbReference type="ARBA" id="ARBA00048366"/>
    </source>
</evidence>
<evidence type="ECO:0000256" key="10">
    <source>
        <dbReference type="ARBA" id="ARBA00029774"/>
    </source>
</evidence>
<dbReference type="Gene3D" id="3.90.870.10">
    <property type="entry name" value="DHBP synthase"/>
    <property type="match status" value="1"/>
</dbReference>
<gene>
    <name evidence="13" type="ORF">MOZ60_07420</name>
</gene>
<dbReference type="PROSITE" id="PS51163">
    <property type="entry name" value="YRDC"/>
    <property type="match status" value="1"/>
</dbReference>
<evidence type="ECO:0000256" key="6">
    <source>
        <dbReference type="ARBA" id="ARBA00022694"/>
    </source>
</evidence>
<evidence type="ECO:0000256" key="2">
    <source>
        <dbReference type="ARBA" id="ARBA00007663"/>
    </source>
</evidence>
<protein>
    <recommendedName>
        <fullName evidence="10">L-threonylcarbamoyladenylate synthase</fullName>
        <ecNumber evidence="3">2.7.7.87</ecNumber>
    </recommendedName>
    <alternativeName>
        <fullName evidence="10">L-threonylcarbamoyladenylate synthase</fullName>
    </alternativeName>
</protein>
<evidence type="ECO:0000259" key="12">
    <source>
        <dbReference type="PROSITE" id="PS51163"/>
    </source>
</evidence>
<dbReference type="GO" id="GO:0005524">
    <property type="term" value="F:ATP binding"/>
    <property type="evidence" value="ECO:0007669"/>
    <property type="project" value="UniProtKB-KW"/>
</dbReference>
<evidence type="ECO:0000313" key="14">
    <source>
        <dbReference type="Proteomes" id="UP001286174"/>
    </source>
</evidence>
<keyword evidence="9" id="KW-0067">ATP-binding</keyword>
<comment type="catalytic activity">
    <reaction evidence="11">
        <text>L-threonine + hydrogencarbonate + ATP = L-threonylcarbamoyladenylate + diphosphate + H2O</text>
        <dbReference type="Rhea" id="RHEA:36407"/>
        <dbReference type="ChEBI" id="CHEBI:15377"/>
        <dbReference type="ChEBI" id="CHEBI:17544"/>
        <dbReference type="ChEBI" id="CHEBI:30616"/>
        <dbReference type="ChEBI" id="CHEBI:33019"/>
        <dbReference type="ChEBI" id="CHEBI:57926"/>
        <dbReference type="ChEBI" id="CHEBI:73682"/>
        <dbReference type="EC" id="2.7.7.87"/>
    </reaction>
</comment>
<evidence type="ECO:0000256" key="8">
    <source>
        <dbReference type="ARBA" id="ARBA00022741"/>
    </source>
</evidence>
<name>A0AB35U348_9FIRM</name>
<proteinExistence type="inferred from homology"/>
<accession>A0AB35U348</accession>
<dbReference type="GO" id="GO:0000049">
    <property type="term" value="F:tRNA binding"/>
    <property type="evidence" value="ECO:0007669"/>
    <property type="project" value="TreeGrafter"/>
</dbReference>
<evidence type="ECO:0000256" key="4">
    <source>
        <dbReference type="ARBA" id="ARBA00022490"/>
    </source>
</evidence>
<dbReference type="InterPro" id="IPR050156">
    <property type="entry name" value="TC-AMP_synthase_SUA5"/>
</dbReference>
<dbReference type="GO" id="GO:0003725">
    <property type="term" value="F:double-stranded RNA binding"/>
    <property type="evidence" value="ECO:0007669"/>
    <property type="project" value="InterPro"/>
</dbReference>
<dbReference type="RefSeq" id="WP_277006885.1">
    <property type="nucleotide sequence ID" value="NZ_JALBUR010000017.1"/>
</dbReference>
<evidence type="ECO:0000256" key="5">
    <source>
        <dbReference type="ARBA" id="ARBA00022679"/>
    </source>
</evidence>
<comment type="caution">
    <text evidence="13">The sequence shown here is derived from an EMBL/GenBank/DDBJ whole genome shotgun (WGS) entry which is preliminary data.</text>
</comment>
<dbReference type="InterPro" id="IPR017945">
    <property type="entry name" value="DHBP_synth_RibB-like_a/b_dom"/>
</dbReference>
<dbReference type="Proteomes" id="UP001286174">
    <property type="component" value="Unassembled WGS sequence"/>
</dbReference>
<dbReference type="SUPFAM" id="SSF55821">
    <property type="entry name" value="YrdC/RibB"/>
    <property type="match status" value="1"/>
</dbReference>
<comment type="similarity">
    <text evidence="2">Belongs to the SUA5 family.</text>
</comment>
<dbReference type="GO" id="GO:0005737">
    <property type="term" value="C:cytoplasm"/>
    <property type="evidence" value="ECO:0007669"/>
    <property type="project" value="UniProtKB-SubCell"/>
</dbReference>
<dbReference type="AlphaFoldDB" id="A0AB35U348"/>
<keyword evidence="5" id="KW-0808">Transferase</keyword>
<dbReference type="Pfam" id="PF01300">
    <property type="entry name" value="Sua5_yciO_yrdC"/>
    <property type="match status" value="1"/>
</dbReference>
<keyword evidence="4" id="KW-0963">Cytoplasm</keyword>
<evidence type="ECO:0000256" key="3">
    <source>
        <dbReference type="ARBA" id="ARBA00012584"/>
    </source>
</evidence>
<comment type="subcellular location">
    <subcellularLocation>
        <location evidence="1">Cytoplasm</location>
    </subcellularLocation>
</comment>
<dbReference type="EC" id="2.7.7.87" evidence="3"/>
<dbReference type="EMBL" id="JALBUR010000017">
    <property type="protein sequence ID" value="MDX8419923.1"/>
    <property type="molecule type" value="Genomic_DNA"/>
</dbReference>
<evidence type="ECO:0000256" key="1">
    <source>
        <dbReference type="ARBA" id="ARBA00004496"/>
    </source>
</evidence>
<feature type="domain" description="YrdC-like" evidence="12">
    <location>
        <begin position="6"/>
        <end position="189"/>
    </location>
</feature>
<keyword evidence="7" id="KW-0548">Nucleotidyltransferase</keyword>
<dbReference type="PANTHER" id="PTHR17490">
    <property type="entry name" value="SUA5"/>
    <property type="match status" value="1"/>
</dbReference>
<dbReference type="InterPro" id="IPR006070">
    <property type="entry name" value="Sua5-like_dom"/>
</dbReference>
<evidence type="ECO:0000313" key="13">
    <source>
        <dbReference type="EMBL" id="MDX8419923.1"/>
    </source>
</evidence>
<evidence type="ECO:0000256" key="7">
    <source>
        <dbReference type="ARBA" id="ARBA00022695"/>
    </source>
</evidence>
<sequence length="199" mass="21645">MRRYSGDEIDEMAAVLKADGVLSVPTDTVYGVCARMLSQKAQDNLRHVKNRPLTKAFPIMCADLAQVETICEVDETSRKIIQAFMPGPLTIILKKKAEVPSFVNGGLDTLAIRLATSKELHDLIQAVGEPLYMTSANQSGQPVCTSLDEIEKQCPLLDGMMEGTVSFGQASTIVDGTKADLPILRQGPLTKEQILNVLK</sequence>
<evidence type="ECO:0000256" key="9">
    <source>
        <dbReference type="ARBA" id="ARBA00022840"/>
    </source>
</evidence>
<dbReference type="GO" id="GO:0008033">
    <property type="term" value="P:tRNA processing"/>
    <property type="evidence" value="ECO:0007669"/>
    <property type="project" value="UniProtKB-KW"/>
</dbReference>